<feature type="chain" id="PRO_5023819756" evidence="2">
    <location>
        <begin position="20"/>
        <end position="201"/>
    </location>
</feature>
<dbReference type="Gramene" id="TVU13607">
    <property type="protein sequence ID" value="TVU13607"/>
    <property type="gene ID" value="EJB05_40333"/>
</dbReference>
<feature type="region of interest" description="Disordered" evidence="1">
    <location>
        <begin position="77"/>
        <end position="125"/>
    </location>
</feature>
<dbReference type="EMBL" id="RWGY01000033">
    <property type="protein sequence ID" value="TVU13607.1"/>
    <property type="molecule type" value="Genomic_DNA"/>
</dbReference>
<organism evidence="3 4">
    <name type="scientific">Eragrostis curvula</name>
    <name type="common">weeping love grass</name>
    <dbReference type="NCBI Taxonomy" id="38414"/>
    <lineage>
        <taxon>Eukaryota</taxon>
        <taxon>Viridiplantae</taxon>
        <taxon>Streptophyta</taxon>
        <taxon>Embryophyta</taxon>
        <taxon>Tracheophyta</taxon>
        <taxon>Spermatophyta</taxon>
        <taxon>Magnoliopsida</taxon>
        <taxon>Liliopsida</taxon>
        <taxon>Poales</taxon>
        <taxon>Poaceae</taxon>
        <taxon>PACMAD clade</taxon>
        <taxon>Chloridoideae</taxon>
        <taxon>Eragrostideae</taxon>
        <taxon>Eragrostidinae</taxon>
        <taxon>Eragrostis</taxon>
    </lineage>
</organism>
<protein>
    <submittedName>
        <fullName evidence="3">Uncharacterized protein</fullName>
    </submittedName>
</protein>
<proteinExistence type="predicted"/>
<evidence type="ECO:0000313" key="3">
    <source>
        <dbReference type="EMBL" id="TVU13607.1"/>
    </source>
</evidence>
<name>A0A5J9TQV9_9POAL</name>
<gene>
    <name evidence="3" type="ORF">EJB05_40333</name>
</gene>
<keyword evidence="2" id="KW-0732">Signal</keyword>
<feature type="compositionally biased region" description="Low complexity" evidence="1">
    <location>
        <begin position="100"/>
        <end position="117"/>
    </location>
</feature>
<feature type="signal peptide" evidence="2">
    <location>
        <begin position="1"/>
        <end position="19"/>
    </location>
</feature>
<feature type="non-terminal residue" evidence="3">
    <location>
        <position position="1"/>
    </location>
</feature>
<evidence type="ECO:0000256" key="1">
    <source>
        <dbReference type="SAM" id="MobiDB-lite"/>
    </source>
</evidence>
<dbReference type="AlphaFoldDB" id="A0A5J9TQV9"/>
<dbReference type="Proteomes" id="UP000324897">
    <property type="component" value="Unassembled WGS sequence"/>
</dbReference>
<reference evidence="3 4" key="1">
    <citation type="journal article" date="2019" name="Sci. Rep.">
        <title>A high-quality genome of Eragrostis curvula grass provides insights into Poaceae evolution and supports new strategies to enhance forage quality.</title>
        <authorList>
            <person name="Carballo J."/>
            <person name="Santos B.A.C.M."/>
            <person name="Zappacosta D."/>
            <person name="Garbus I."/>
            <person name="Selva J.P."/>
            <person name="Gallo C.A."/>
            <person name="Diaz A."/>
            <person name="Albertini E."/>
            <person name="Caccamo M."/>
            <person name="Echenique V."/>
        </authorList>
    </citation>
    <scope>NUCLEOTIDE SEQUENCE [LARGE SCALE GENOMIC DNA]</scope>
    <source>
        <strain evidence="4">cv. Victoria</strain>
        <tissue evidence="3">Leaf</tissue>
    </source>
</reference>
<comment type="caution">
    <text evidence="3">The sequence shown here is derived from an EMBL/GenBank/DDBJ whole genome shotgun (WGS) entry which is preliminary data.</text>
</comment>
<sequence>MSLHAVLVVFRSLHGTSSGLPYVSVSLSVERLVSSTAEVDRLTEAVEEHERLAAPGGDLDHFLKVLRLNDDTGAAAMEVDGRPYRAPPRRQEASGGGGSSADSVDPGGAGAALPVPGAKRKRASPSPARFLLRPLAPLPQSATRIHCPIPLTPTGVSLHGIFVDAEYFVFSYWYFTIVAEHNFRMPYLCFMVIYKMMTQSM</sequence>
<keyword evidence="4" id="KW-1185">Reference proteome</keyword>
<evidence type="ECO:0000313" key="4">
    <source>
        <dbReference type="Proteomes" id="UP000324897"/>
    </source>
</evidence>
<evidence type="ECO:0000256" key="2">
    <source>
        <dbReference type="SAM" id="SignalP"/>
    </source>
</evidence>
<accession>A0A5J9TQV9</accession>